<evidence type="ECO:0000313" key="11">
    <source>
        <dbReference type="Proteomes" id="UP000187464"/>
    </source>
</evidence>
<dbReference type="InterPro" id="IPR003838">
    <property type="entry name" value="ABC3_permease_C"/>
</dbReference>
<feature type="transmembrane region" description="Helical" evidence="7">
    <location>
        <begin position="275"/>
        <end position="302"/>
    </location>
</feature>
<name>A0A1R3SST8_9BACT</name>
<dbReference type="GO" id="GO:0098797">
    <property type="term" value="C:plasma membrane protein complex"/>
    <property type="evidence" value="ECO:0007669"/>
    <property type="project" value="TreeGrafter"/>
</dbReference>
<evidence type="ECO:0000259" key="9">
    <source>
        <dbReference type="Pfam" id="PF12704"/>
    </source>
</evidence>
<sequence>MNVSFFIARRYLFSKKSHNVVNVISAISVCGIAVATAAIVCVLSIFNGFGGIVEGTFNAFDPDLKITVKEGKVFDYHTPEFEKALQINGIQIISESLEENALFMFGESQVPVLMKGVSEEFKLMTDMEKLLLEGSFNLREDVVDYTTLGSGLAMTLGARPGFINPIEIYAPKRDVRVNLANPAAAFTRAYIQIGGVFSLNSPEYDEQMAIVPIQLARDLFGYENQVTSLDIKLEPNVSVNRVKREIERILGDNFLVEDRYQQQKESYRMMQIEKWVTFLIMVFVLLIAVFNLVGSLSMLIVEKRDDIKSLQNMGASEQLISRIFLYEGWLISFIGIISGIITGLALCLLQQYFGLLQLSDTPGAYIIDAYPVIVKMTDVVIAFAVVSLISLLTVLYPVNNLRKKLQQ</sequence>
<evidence type="ECO:0000256" key="3">
    <source>
        <dbReference type="ARBA" id="ARBA00022475"/>
    </source>
</evidence>
<dbReference type="Proteomes" id="UP000187464">
    <property type="component" value="Chromosome I"/>
</dbReference>
<keyword evidence="6 7" id="KW-0472">Membrane</keyword>
<evidence type="ECO:0000259" key="8">
    <source>
        <dbReference type="Pfam" id="PF02687"/>
    </source>
</evidence>
<accession>A0A1R3SST8</accession>
<dbReference type="PANTHER" id="PTHR30489:SF0">
    <property type="entry name" value="LIPOPROTEIN-RELEASING SYSTEM TRANSMEMBRANE PROTEIN LOLE"/>
    <property type="match status" value="1"/>
</dbReference>
<dbReference type="Pfam" id="PF12704">
    <property type="entry name" value="MacB_PCD"/>
    <property type="match status" value="1"/>
</dbReference>
<dbReference type="EMBL" id="LT605205">
    <property type="protein sequence ID" value="SCD19406.1"/>
    <property type="molecule type" value="Genomic_DNA"/>
</dbReference>
<proteinExistence type="inferred from homology"/>
<dbReference type="AlphaFoldDB" id="A0A1R3SST8"/>
<comment type="similarity">
    <text evidence="2">Belongs to the ABC-4 integral membrane protein family. LolC/E subfamily.</text>
</comment>
<feature type="transmembrane region" description="Helical" evidence="7">
    <location>
        <begin position="20"/>
        <end position="46"/>
    </location>
</feature>
<comment type="subcellular location">
    <subcellularLocation>
        <location evidence="1">Cell membrane</location>
        <topology evidence="1">Multi-pass membrane protein</topology>
    </subcellularLocation>
</comment>
<evidence type="ECO:0000256" key="7">
    <source>
        <dbReference type="SAM" id="Phobius"/>
    </source>
</evidence>
<evidence type="ECO:0000256" key="1">
    <source>
        <dbReference type="ARBA" id="ARBA00004651"/>
    </source>
</evidence>
<evidence type="ECO:0000313" key="10">
    <source>
        <dbReference type="EMBL" id="SCD19406.1"/>
    </source>
</evidence>
<gene>
    <name evidence="10" type="ORF">PSM36_0576</name>
</gene>
<dbReference type="STRING" id="1642647.PSM36_0576"/>
<dbReference type="PANTHER" id="PTHR30489">
    <property type="entry name" value="LIPOPROTEIN-RELEASING SYSTEM TRANSMEMBRANE PROTEIN LOLE"/>
    <property type="match status" value="1"/>
</dbReference>
<keyword evidence="5 7" id="KW-1133">Transmembrane helix</keyword>
<feature type="domain" description="ABC3 transporter permease C-terminal" evidence="8">
    <location>
        <begin position="279"/>
        <end position="404"/>
    </location>
</feature>
<keyword evidence="10" id="KW-0449">Lipoprotein</keyword>
<feature type="transmembrane region" description="Helical" evidence="7">
    <location>
        <begin position="379"/>
        <end position="398"/>
    </location>
</feature>
<dbReference type="InterPro" id="IPR051447">
    <property type="entry name" value="Lipoprotein-release_system"/>
</dbReference>
<dbReference type="KEGG" id="psac:PSM36_0576"/>
<keyword evidence="3" id="KW-1003">Cell membrane</keyword>
<protein>
    <submittedName>
        <fullName evidence="10">Lipoprotein releasing system</fullName>
    </submittedName>
</protein>
<dbReference type="GO" id="GO:0044874">
    <property type="term" value="P:lipoprotein localization to outer membrane"/>
    <property type="evidence" value="ECO:0007669"/>
    <property type="project" value="TreeGrafter"/>
</dbReference>
<feature type="domain" description="MacB-like periplasmic core" evidence="9">
    <location>
        <begin position="25"/>
        <end position="248"/>
    </location>
</feature>
<evidence type="ECO:0000256" key="4">
    <source>
        <dbReference type="ARBA" id="ARBA00022692"/>
    </source>
</evidence>
<evidence type="ECO:0000256" key="2">
    <source>
        <dbReference type="ARBA" id="ARBA00005236"/>
    </source>
</evidence>
<keyword evidence="4 7" id="KW-0812">Transmembrane</keyword>
<dbReference type="RefSeq" id="WP_076928700.1">
    <property type="nucleotide sequence ID" value="NZ_LT605205.1"/>
</dbReference>
<evidence type="ECO:0000256" key="6">
    <source>
        <dbReference type="ARBA" id="ARBA00023136"/>
    </source>
</evidence>
<dbReference type="Pfam" id="PF02687">
    <property type="entry name" value="FtsX"/>
    <property type="match status" value="1"/>
</dbReference>
<keyword evidence="11" id="KW-1185">Reference proteome</keyword>
<evidence type="ECO:0000256" key="5">
    <source>
        <dbReference type="ARBA" id="ARBA00022989"/>
    </source>
</evidence>
<dbReference type="InterPro" id="IPR025857">
    <property type="entry name" value="MacB_PCD"/>
</dbReference>
<organism evidence="10 11">
    <name type="scientific">Proteiniphilum saccharofermentans</name>
    <dbReference type="NCBI Taxonomy" id="1642647"/>
    <lineage>
        <taxon>Bacteria</taxon>
        <taxon>Pseudomonadati</taxon>
        <taxon>Bacteroidota</taxon>
        <taxon>Bacteroidia</taxon>
        <taxon>Bacteroidales</taxon>
        <taxon>Dysgonomonadaceae</taxon>
        <taxon>Proteiniphilum</taxon>
    </lineage>
</organism>
<feature type="transmembrane region" description="Helical" evidence="7">
    <location>
        <begin position="323"/>
        <end position="353"/>
    </location>
</feature>
<reference evidence="11" key="1">
    <citation type="submission" date="2016-08" db="EMBL/GenBank/DDBJ databases">
        <authorList>
            <person name="Wibberg D."/>
        </authorList>
    </citation>
    <scope>NUCLEOTIDE SEQUENCE [LARGE SCALE GENOMIC DNA]</scope>
</reference>